<reference evidence="2" key="2">
    <citation type="submission" date="2023-05" db="EMBL/GenBank/DDBJ databases">
        <authorList>
            <consortium name="Lawrence Berkeley National Laboratory"/>
            <person name="Steindorff A."/>
            <person name="Hensen N."/>
            <person name="Bonometti L."/>
            <person name="Westerberg I."/>
            <person name="Brannstrom I.O."/>
            <person name="Guillou S."/>
            <person name="Cros-Aarteil S."/>
            <person name="Calhoun S."/>
            <person name="Haridas S."/>
            <person name="Kuo A."/>
            <person name="Mondo S."/>
            <person name="Pangilinan J."/>
            <person name="Riley R."/>
            <person name="Labutti K."/>
            <person name="Andreopoulos B."/>
            <person name="Lipzen A."/>
            <person name="Chen C."/>
            <person name="Yanf M."/>
            <person name="Daum C."/>
            <person name="Ng V."/>
            <person name="Clum A."/>
            <person name="Ohm R."/>
            <person name="Martin F."/>
            <person name="Silar P."/>
            <person name="Natvig D."/>
            <person name="Lalanne C."/>
            <person name="Gautier V."/>
            <person name="Ament-Velasquez S.L."/>
            <person name="Kruys A."/>
            <person name="Hutchinson M.I."/>
            <person name="Powell A.J."/>
            <person name="Barry K."/>
            <person name="Miller A.N."/>
            <person name="Grigoriev I.V."/>
            <person name="Debuchy R."/>
            <person name="Gladieux P."/>
            <person name="Thoren M.H."/>
            <person name="Johannesson H."/>
        </authorList>
    </citation>
    <scope>NUCLEOTIDE SEQUENCE</scope>
    <source>
        <strain evidence="2">CBS 359.72</strain>
    </source>
</reference>
<organism evidence="2 3">
    <name type="scientific">Corynascus novoguineensis</name>
    <dbReference type="NCBI Taxonomy" id="1126955"/>
    <lineage>
        <taxon>Eukaryota</taxon>
        <taxon>Fungi</taxon>
        <taxon>Dikarya</taxon>
        <taxon>Ascomycota</taxon>
        <taxon>Pezizomycotina</taxon>
        <taxon>Sordariomycetes</taxon>
        <taxon>Sordariomycetidae</taxon>
        <taxon>Sordariales</taxon>
        <taxon>Chaetomiaceae</taxon>
        <taxon>Corynascus</taxon>
    </lineage>
</organism>
<feature type="chain" id="PRO_5042919363" evidence="1">
    <location>
        <begin position="20"/>
        <end position="214"/>
    </location>
</feature>
<evidence type="ECO:0000313" key="3">
    <source>
        <dbReference type="Proteomes" id="UP001303647"/>
    </source>
</evidence>
<gene>
    <name evidence="2" type="ORF">C7999DRAFT_36686</name>
</gene>
<dbReference type="PANTHER" id="PTHR39603">
    <property type="entry name" value="CYANOVIRIN-N DOMAIN-CONTAINING PROTEIN"/>
    <property type="match status" value="1"/>
</dbReference>
<keyword evidence="3" id="KW-1185">Reference proteome</keyword>
<evidence type="ECO:0000256" key="1">
    <source>
        <dbReference type="SAM" id="SignalP"/>
    </source>
</evidence>
<proteinExistence type="predicted"/>
<name>A0AAN7CJ13_9PEZI</name>
<evidence type="ECO:0000313" key="2">
    <source>
        <dbReference type="EMBL" id="KAK4242991.1"/>
    </source>
</evidence>
<comment type="caution">
    <text evidence="2">The sequence shown here is derived from an EMBL/GenBank/DDBJ whole genome shotgun (WGS) entry which is preliminary data.</text>
</comment>
<keyword evidence="1" id="KW-0732">Signal</keyword>
<sequence length="214" mass="23212">MVTFASFVLAAFAGTCVLASPITAVPRDNDEELLKYLTETNPEDIVFNPVPGLPTLEELNITVADFFKPEFRAEHDLPDPRNTSPLPAQRARDLLEKRFDPVCYSGDLSTVTHVNGAYACRDYLNSLGTTQCAAYSHLPGTKMCDMVVQNVRVVTYGTPAGSLFSAASHCSDVARGMNWIIDNCRTNNPCNCGVSGANAAWGNGDLIITIKNTF</sequence>
<protein>
    <submittedName>
        <fullName evidence="2">Uncharacterized protein</fullName>
    </submittedName>
</protein>
<reference evidence="2" key="1">
    <citation type="journal article" date="2023" name="Mol. Phylogenet. Evol.">
        <title>Genome-scale phylogeny and comparative genomics of the fungal order Sordariales.</title>
        <authorList>
            <person name="Hensen N."/>
            <person name="Bonometti L."/>
            <person name="Westerberg I."/>
            <person name="Brannstrom I.O."/>
            <person name="Guillou S."/>
            <person name="Cros-Aarteil S."/>
            <person name="Calhoun S."/>
            <person name="Haridas S."/>
            <person name="Kuo A."/>
            <person name="Mondo S."/>
            <person name="Pangilinan J."/>
            <person name="Riley R."/>
            <person name="LaButti K."/>
            <person name="Andreopoulos B."/>
            <person name="Lipzen A."/>
            <person name="Chen C."/>
            <person name="Yan M."/>
            <person name="Daum C."/>
            <person name="Ng V."/>
            <person name="Clum A."/>
            <person name="Steindorff A."/>
            <person name="Ohm R.A."/>
            <person name="Martin F."/>
            <person name="Silar P."/>
            <person name="Natvig D.O."/>
            <person name="Lalanne C."/>
            <person name="Gautier V."/>
            <person name="Ament-Velasquez S.L."/>
            <person name="Kruys A."/>
            <person name="Hutchinson M.I."/>
            <person name="Powell A.J."/>
            <person name="Barry K."/>
            <person name="Miller A.N."/>
            <person name="Grigoriev I.V."/>
            <person name="Debuchy R."/>
            <person name="Gladieux P."/>
            <person name="Hiltunen Thoren M."/>
            <person name="Johannesson H."/>
        </authorList>
    </citation>
    <scope>NUCLEOTIDE SEQUENCE</scope>
    <source>
        <strain evidence="2">CBS 359.72</strain>
    </source>
</reference>
<dbReference type="AlphaFoldDB" id="A0AAN7CJ13"/>
<dbReference type="Proteomes" id="UP001303647">
    <property type="component" value="Unassembled WGS sequence"/>
</dbReference>
<dbReference type="PANTHER" id="PTHR39603:SF1">
    <property type="entry name" value="CYANOVIRIN-N DOMAIN-CONTAINING PROTEIN"/>
    <property type="match status" value="1"/>
</dbReference>
<feature type="signal peptide" evidence="1">
    <location>
        <begin position="1"/>
        <end position="19"/>
    </location>
</feature>
<dbReference type="EMBL" id="MU857931">
    <property type="protein sequence ID" value="KAK4242991.1"/>
    <property type="molecule type" value="Genomic_DNA"/>
</dbReference>
<accession>A0AAN7CJ13</accession>